<dbReference type="PANTHER" id="PTHR46268:SF6">
    <property type="entry name" value="UNIVERSAL STRESS PROTEIN UP12"/>
    <property type="match status" value="1"/>
</dbReference>
<dbReference type="InterPro" id="IPR006016">
    <property type="entry name" value="UspA"/>
</dbReference>
<dbReference type="InterPro" id="IPR006015">
    <property type="entry name" value="Universal_stress_UspA"/>
</dbReference>
<dbReference type="Proteomes" id="UP000245379">
    <property type="component" value="Unassembled WGS sequence"/>
</dbReference>
<sequence>MTNICKGDLYHPKWRPNSSILLAVERNIAKHPYKSKSMENLLVLTDFSLHAKHAAEYAYSVAKKIGANLILCNAVIVPAEMPQAGLVVWPMEESSVLEEASSSELEKLKEHLKKIDESHDKKPQIGIVKQSGYLQDVVNGLLADDLADLVVMGTHAEGFGSFIVGNHVRTMIEAVDVPLLLVPSKVKIAPFKNIYFASDLSDPHGDSAFLKQIIPLASAFKAEVFIAHISTPASIADDISQKTKAMILDFSSELGYPGIHFIRINEQNAVDGLNKLMAKAPMDLLVMVHREKSFFKNLLKGSHTEKLTKDLDFPMLIFKAESQPLHIA</sequence>
<dbReference type="Pfam" id="PF00582">
    <property type="entry name" value="Usp"/>
    <property type="match status" value="2"/>
</dbReference>
<dbReference type="PANTHER" id="PTHR46268">
    <property type="entry name" value="STRESS RESPONSE PROTEIN NHAX"/>
    <property type="match status" value="1"/>
</dbReference>
<dbReference type="PRINTS" id="PR01438">
    <property type="entry name" value="UNVRSLSTRESS"/>
</dbReference>
<name>A0A317ESC7_9SPHI</name>
<feature type="domain" description="UspA" evidence="2">
    <location>
        <begin position="191"/>
        <end position="319"/>
    </location>
</feature>
<keyword evidence="4" id="KW-1185">Reference proteome</keyword>
<dbReference type="SUPFAM" id="SSF52402">
    <property type="entry name" value="Adenine nucleotide alpha hydrolases-like"/>
    <property type="match status" value="2"/>
</dbReference>
<evidence type="ECO:0000259" key="2">
    <source>
        <dbReference type="Pfam" id="PF00582"/>
    </source>
</evidence>
<dbReference type="EMBL" id="QGNZ01000001">
    <property type="protein sequence ID" value="PWS29315.1"/>
    <property type="molecule type" value="Genomic_DNA"/>
</dbReference>
<dbReference type="OrthoDB" id="9788959at2"/>
<feature type="domain" description="UspA" evidence="2">
    <location>
        <begin position="39"/>
        <end position="183"/>
    </location>
</feature>
<accession>A0A317ESC7</accession>
<comment type="similarity">
    <text evidence="1">Belongs to the universal stress protein A family.</text>
</comment>
<dbReference type="CDD" id="cd00293">
    <property type="entry name" value="USP-like"/>
    <property type="match status" value="1"/>
</dbReference>
<evidence type="ECO:0000313" key="4">
    <source>
        <dbReference type="Proteomes" id="UP000245379"/>
    </source>
</evidence>
<protein>
    <recommendedName>
        <fullName evidence="2">UspA domain-containing protein</fullName>
    </recommendedName>
</protein>
<dbReference type="Gene3D" id="3.40.50.620">
    <property type="entry name" value="HUPs"/>
    <property type="match status" value="2"/>
</dbReference>
<organism evidence="3 4">
    <name type="scientific">Pedobacter yonginense</name>
    <dbReference type="NCBI Taxonomy" id="651869"/>
    <lineage>
        <taxon>Bacteria</taxon>
        <taxon>Pseudomonadati</taxon>
        <taxon>Bacteroidota</taxon>
        <taxon>Sphingobacteriia</taxon>
        <taxon>Sphingobacteriales</taxon>
        <taxon>Sphingobacteriaceae</taxon>
        <taxon>Pedobacter</taxon>
    </lineage>
</organism>
<reference evidence="3 4" key="1">
    <citation type="submission" date="2018-05" db="EMBL/GenBank/DDBJ databases">
        <title>Pedobacter paludis sp. nov., isolated from wetland soil.</title>
        <authorList>
            <person name="Zhang Y."/>
            <person name="Wang G."/>
        </authorList>
    </citation>
    <scope>NUCLEOTIDE SEQUENCE [LARGE SCALE GENOMIC DNA]</scope>
    <source>
        <strain evidence="3 4">KCTC22721</strain>
    </source>
</reference>
<evidence type="ECO:0000313" key="3">
    <source>
        <dbReference type="EMBL" id="PWS29315.1"/>
    </source>
</evidence>
<gene>
    <name evidence="3" type="ORF">DHW03_05735</name>
</gene>
<proteinExistence type="inferred from homology"/>
<dbReference type="AlphaFoldDB" id="A0A317ESC7"/>
<comment type="caution">
    <text evidence="3">The sequence shown here is derived from an EMBL/GenBank/DDBJ whole genome shotgun (WGS) entry which is preliminary data.</text>
</comment>
<dbReference type="InterPro" id="IPR014729">
    <property type="entry name" value="Rossmann-like_a/b/a_fold"/>
</dbReference>
<evidence type="ECO:0000256" key="1">
    <source>
        <dbReference type="ARBA" id="ARBA00008791"/>
    </source>
</evidence>